<feature type="compositionally biased region" description="Polar residues" evidence="11">
    <location>
        <begin position="1346"/>
        <end position="1363"/>
    </location>
</feature>
<feature type="transmembrane region" description="Helical" evidence="12">
    <location>
        <begin position="1679"/>
        <end position="1699"/>
    </location>
</feature>
<sequence length="2964" mass="323070">MTMFAVLCGAVGEQSAVTSTVGCLRNACQVSSFEVDENSWACRRAHYLSDEAQIGSEFALKNDPFGGRYARDRIERSLFEGSPTNDPLPLWKIRNVRDAGRDQKPFSPQRPAKNKKFGAGDFDDYSSQDELLQPKATAFRSAAFKNSDVDIAHGRPNNRRPTNEYGERYLLTEEDLNNPDLIPWGSPDQDAPRPRVPQLPHRAKEIPDPLNSGRLPIPRIPERVPLAGGAVGSNPLYPGRIPNSRNAAVEGFLDRQPDVQVSGVVTVKEVTCKPVGVKLSSIEQVCPEQLRSLAYLVRKIDLSGNDITVIKRDDLVPYACLRKLEMRSNGLHTIQDGAFRTLSDLRRLDLSSNNLTVLTGSQLAGLHNLKRIKLSDNPLRVLHPSLASALPSVSFIDLTQTSLWCDCSLQWLVAAITGQALPSGLTSPPPPPGGSSGDGALRVSKGTTCAGPDHLRGIAVRSLSLDELLCEGGAPAGPATLDLDPGWDQVVFAGDSLTLRCFLSLPLNPRQLSVEDSFSLATRNSSREAKIFWYQDDVLIHPTSTPPSTTPLSSTPASHPNTTTSSPSSSTGPSSDVAEGVRLVTVRPQVVPQQEAISATPGPPDNSSAEAIVVSTRHRQDGVESLVQIRRLGAHHGGQWACRVETSEEKNTTDETGKNKTGKVSATSQGEAGTAPLGEDRKVPVEVETSAFPKAAGTLIAKGTNVDKLEFKMNRGNDSHGHLDKTVDTKLRDPLTAIPKPRYRASSNSKSLSVYVIHRHTKYCPFNETRDERGVISWPHTVANVVVSLPCHGSSSSTSFHHNQLYHFTGDHPVLHPPTAYHTCSSNGTWEQLRTDECPFASKTTRILQQFSLTNLTTSKTTLLRSTRSLHNFTCGGEQVLNGPADVVFLARTIEYYTSELMASVDKVARSAPASVNAADVHLQPSFALRNSENREVAAMLLDLVAASMVVSAGNLSAAETRDHACNRLLTALWTVTRSVPTVSQASLPHLHVLQIPMPEPRALASNPEGRSAVESFDPNIASTNSDEHGDNSTTRRLHVVDGELKIRSLKPESIVERSSRVSRSAIGNIQLVKRSFADNEALMDAKRNSFSAEKQEMNSRLHKRNVDHVAPSTTKPETGNRFEELARLDSSTSKSIHNLRLQSEVSNLESATAHLRDSTEENLVPESTRTPFVQTTTSNVLRDLDTPDTAAPLELDGPRYIEFSNSDNKKTLQRLHERLQKKVASPEALVCVLHRRSLHSRQRRLSCQSSSQGASRPDDAVVDAVLEIPAAHFSRFFHLPENSPPVKNQTKSNTEKVSTAFGSSAPANMRLVDAAPGTADFRDRFVPPKKSNIGDQHGPDFLSLENESISSSGIASKQQQHTKLNDDNKRNTRDVTRLSSNLLVPNQTVWPQPQGPNLADTLLKRNMDWMHLGQSHDYAPPSSRRIHVFAFETSKLFPHFAVENSSFVNWDVTSVVIGARLDDQGLNESFSLLGNSVTVTLRTTLYSNNIRPVWWRAGDFQKGSMGSWSSEGCEVLRIVNSKIIFQCDRLAHYGILQDTSFLKTRISDTGAEFRLSAPAVYVGSFVCAFLLMITIVTWAIHHPRIHTTSKNKHSYINTWIALMLLIVLFTVGVYQTESRPFCQGIGILLHYLSSCVLLWIIVSVSNLYKKVTKALRPPLLSDDPLPDSPLPPKPMLRFYLVGWGIALILCGISAAVNLHHYAGYSYCFLAWAPSLGAFYAPCVVLVTILCVFCLLTHCMIKSDPGSYSEAAANTETTELELLDAASPNSENVTTNSGHTSHLTAHLNSDRLNADELSLSSSVSENLYDSHHSPLTQLRAHEVTLLLFVLTWASAAITTAGPFQSVISHHITIFSLVYAICSSSLGIFIFLFFCLGRSDVKQAWRATDLKSCFWIKPIGEEVQVQVANNTVAASSSGGSGGSGTHLIPVSNTSVASGNHFSGVHSVQTIHNNHQENNVLHAVANSVHSYDSSRSPTIKSSSVSHQVSSPIKSDVLLKSENVRPQGTALQMINFGAASENFQYSPEMFYNPKQAGVAKRFFQKQRMKQLIKQNNFGINREEDSDCNSSVLYRPRPVRSNNSGSDVSSFDPSFLGASSKVNNTNIHVDHNLYSYMSANKQASKTPTPELLCVFGPHKDQNITNAEKHKKSFSRSPNQTDHIPRIDATNAYQYSSESSYQTPSKAHVTDRKASPNLHVETEVIVSRQRSPACESSADEAELHQSRKAGSRGRLPGKQRHRRTKSKSGVVKDKWATSNEGDVPLNELPQMISDQASADSKYISPNSVPDNGLTQMTANALADSFGKESIGSSSPVFGLKVENVDPDNITVHSSLVDSHPSWPHVLSSSSTAKKARGQRLNIPWHEDLQAVGSWDSETGEEMSCCEGGGEKRFSVGDVSDRVSVCGTFNTSRNSMCSDVSIDDSSIATSLIAGADTSPPASLLVSDPPFDSPLHRLHQNTPDDASVSSSFVSSPVRRPFSPSNFPFFRNENNAPGKNDNDYPCNTGNIKGKRRVRKKSDRGSKSYPESPASPPDCSQHAASLGRQNRNLTRHGQDILEFHGSVDGKRISVKDPGTIEERFTPRDDVGDASEADYDVTQTDRSSTVSTDIAACQLLMTTPRSEGSSDSDCAPIAFINQEPPINIAEEFTRRRDIKRRSKNTNRQGLVFSSKNCINEDQVAEFISSSSDEEAIGNFSSTPTSAVPLLSSLTEPLLYPTPREDQVRNSNAANLSRRVESSESLLSHVSPVPGFESAIFCQPDVPVVLSKPLLTSTPINQFSPLDNSSQLFSSNSATKDLQFPGPSSAAPVQDVKLAKGSSPLPTIERLKSRTTFPADRTSLSQSKTYSDIPSAAKSVSIDSSDQSTLVSRGKGSLEISDSCKSSQNAEYDRRVNIGNDSANFNDNFRSNLEKTPVQDAAGSSCSIDSDGALLGSSLGNLPEGVKICANLSEANMSATQDSSADSCSSRETCV</sequence>
<keyword evidence="4 12" id="KW-0812">Transmembrane</keyword>
<keyword evidence="5" id="KW-0732">Signal</keyword>
<evidence type="ECO:0000259" key="15">
    <source>
        <dbReference type="PROSITE" id="PS50835"/>
    </source>
</evidence>
<dbReference type="InterPro" id="IPR001611">
    <property type="entry name" value="Leu-rich_rpt"/>
</dbReference>
<keyword evidence="3" id="KW-0433">Leucine-rich repeat</keyword>
<evidence type="ECO:0000256" key="3">
    <source>
        <dbReference type="ARBA" id="ARBA00022614"/>
    </source>
</evidence>
<feature type="domain" description="GAIN-B" evidence="13">
    <location>
        <begin position="1381"/>
        <end position="1544"/>
    </location>
</feature>
<feature type="domain" description="G-protein coupled receptors family 2 profile 2" evidence="14">
    <location>
        <begin position="1557"/>
        <end position="1877"/>
    </location>
</feature>
<dbReference type="GO" id="GO:0005886">
    <property type="term" value="C:plasma membrane"/>
    <property type="evidence" value="ECO:0007669"/>
    <property type="project" value="TreeGrafter"/>
</dbReference>
<evidence type="ECO:0000313" key="16">
    <source>
        <dbReference type="Proteomes" id="UP000694843"/>
    </source>
</evidence>
<feature type="compositionally biased region" description="Low complexity" evidence="11">
    <location>
        <begin position="2460"/>
        <end position="2484"/>
    </location>
</feature>
<keyword evidence="9" id="KW-1015">Disulfide bond</keyword>
<feature type="region of interest" description="Disordered" evidence="11">
    <location>
        <begin position="2065"/>
        <end position="2084"/>
    </location>
</feature>
<feature type="region of interest" description="Disordered" evidence="11">
    <location>
        <begin position="100"/>
        <end position="124"/>
    </location>
</feature>
<dbReference type="InterPro" id="IPR003591">
    <property type="entry name" value="Leu-rich_rpt_typical-subtyp"/>
</dbReference>
<feature type="region of interest" description="Disordered" evidence="11">
    <location>
        <begin position="589"/>
        <end position="609"/>
    </location>
</feature>
<name>A0A979FY85_HYAAZ</name>
<dbReference type="Gene3D" id="1.20.1070.10">
    <property type="entry name" value="Rhodopsin 7-helix transmembrane proteins"/>
    <property type="match status" value="1"/>
</dbReference>
<dbReference type="InterPro" id="IPR057244">
    <property type="entry name" value="GAIN_B"/>
</dbReference>
<feature type="compositionally biased region" description="Low complexity" evidence="11">
    <location>
        <begin position="550"/>
        <end position="575"/>
    </location>
</feature>
<evidence type="ECO:0000259" key="14">
    <source>
        <dbReference type="PROSITE" id="PS50261"/>
    </source>
</evidence>
<feature type="region of interest" description="Disordered" evidence="11">
    <location>
        <begin position="184"/>
        <end position="217"/>
    </location>
</feature>
<feature type="region of interest" description="Disordered" evidence="11">
    <location>
        <begin position="2808"/>
        <end position="2839"/>
    </location>
</feature>
<dbReference type="Proteomes" id="UP000694843">
    <property type="component" value="Unplaced"/>
</dbReference>
<evidence type="ECO:0000256" key="10">
    <source>
        <dbReference type="ARBA" id="ARBA00023170"/>
    </source>
</evidence>
<evidence type="ECO:0000256" key="9">
    <source>
        <dbReference type="ARBA" id="ARBA00023157"/>
    </source>
</evidence>
<dbReference type="InterPro" id="IPR017981">
    <property type="entry name" value="GPCR_2-like_7TM"/>
</dbReference>
<dbReference type="InterPro" id="IPR032675">
    <property type="entry name" value="LRR_dom_sf"/>
</dbReference>
<dbReference type="Pfam" id="PF01825">
    <property type="entry name" value="GPS"/>
    <property type="match status" value="1"/>
</dbReference>
<comment type="similarity">
    <text evidence="2">Belongs to the G-protein coupled receptor 2 family. Adhesion G-protein coupled receptor (ADGR) subfamily.</text>
</comment>
<dbReference type="PROSITE" id="PS50835">
    <property type="entry name" value="IG_LIKE"/>
    <property type="match status" value="1"/>
</dbReference>
<feature type="compositionally biased region" description="Polar residues" evidence="11">
    <location>
        <begin position="2850"/>
        <end position="2860"/>
    </location>
</feature>
<feature type="compositionally biased region" description="Basic residues" evidence="11">
    <location>
        <begin position="2221"/>
        <end position="2241"/>
    </location>
</feature>
<feature type="region of interest" description="Disordered" evidence="11">
    <location>
        <begin position="423"/>
        <end position="443"/>
    </location>
</feature>
<keyword evidence="16" id="KW-1185">Reference proteome</keyword>
<dbReference type="PROSITE" id="PS50221">
    <property type="entry name" value="GAIN_B"/>
    <property type="match status" value="1"/>
</dbReference>
<feature type="transmembrane region" description="Helical" evidence="12">
    <location>
        <begin position="1719"/>
        <end position="1741"/>
    </location>
</feature>
<dbReference type="Gene3D" id="3.80.10.10">
    <property type="entry name" value="Ribonuclease Inhibitor"/>
    <property type="match status" value="1"/>
</dbReference>
<feature type="compositionally biased region" description="Basic and acidic residues" evidence="11">
    <location>
        <begin position="2561"/>
        <end position="2581"/>
    </location>
</feature>
<keyword evidence="10" id="KW-0675">Receptor</keyword>
<feature type="region of interest" description="Disordered" evidence="11">
    <location>
        <begin position="543"/>
        <end position="577"/>
    </location>
</feature>
<organism evidence="16 17">
    <name type="scientific">Hyalella azteca</name>
    <name type="common">Amphipod</name>
    <dbReference type="NCBI Taxonomy" id="294128"/>
    <lineage>
        <taxon>Eukaryota</taxon>
        <taxon>Metazoa</taxon>
        <taxon>Ecdysozoa</taxon>
        <taxon>Arthropoda</taxon>
        <taxon>Crustacea</taxon>
        <taxon>Multicrustacea</taxon>
        <taxon>Malacostraca</taxon>
        <taxon>Eumalacostraca</taxon>
        <taxon>Peracarida</taxon>
        <taxon>Amphipoda</taxon>
        <taxon>Senticaudata</taxon>
        <taxon>Talitrida</taxon>
        <taxon>Talitroidea</taxon>
        <taxon>Hyalellidae</taxon>
        <taxon>Hyalella</taxon>
    </lineage>
</organism>
<dbReference type="PANTHER" id="PTHR45930:SF4">
    <property type="entry name" value="ADHESION G PROTEIN-COUPLED RECEPTOR A3"/>
    <property type="match status" value="1"/>
</dbReference>
<evidence type="ECO:0000256" key="4">
    <source>
        <dbReference type="ARBA" id="ARBA00022692"/>
    </source>
</evidence>
<dbReference type="PANTHER" id="PTHR45930">
    <property type="entry name" value="G-PROTEIN COUPLED RECEPTOR 124-LIKE PROTEIN"/>
    <property type="match status" value="1"/>
</dbReference>
<dbReference type="InterPro" id="IPR051963">
    <property type="entry name" value="Adhesion_GPCR_A"/>
</dbReference>
<feature type="region of interest" description="Disordered" evidence="11">
    <location>
        <begin position="645"/>
        <end position="679"/>
    </location>
</feature>
<feature type="region of interest" description="Disordered" evidence="11">
    <location>
        <begin position="2844"/>
        <end position="2863"/>
    </location>
</feature>
<feature type="compositionally biased region" description="Basic and acidic residues" evidence="11">
    <location>
        <begin position="1364"/>
        <end position="1373"/>
    </location>
</feature>
<keyword evidence="6" id="KW-0677">Repeat</keyword>
<feature type="compositionally biased region" description="Polar residues" evidence="11">
    <location>
        <begin position="662"/>
        <end position="671"/>
    </location>
</feature>
<feature type="region of interest" description="Disordered" evidence="11">
    <location>
        <begin position="2142"/>
        <end position="2261"/>
    </location>
</feature>
<feature type="transmembrane region" description="Helical" evidence="12">
    <location>
        <begin position="1628"/>
        <end position="1649"/>
    </location>
</feature>
<evidence type="ECO:0000256" key="12">
    <source>
        <dbReference type="SAM" id="Phobius"/>
    </source>
</evidence>
<evidence type="ECO:0000256" key="2">
    <source>
        <dbReference type="ARBA" id="ARBA00007343"/>
    </source>
</evidence>
<feature type="transmembrane region" description="Helical" evidence="12">
    <location>
        <begin position="1853"/>
        <end position="1875"/>
    </location>
</feature>
<protein>
    <submittedName>
        <fullName evidence="17">Uncharacterized protein LOC108679233</fullName>
    </submittedName>
</protein>
<feature type="compositionally biased region" description="Polar residues" evidence="11">
    <location>
        <begin position="2166"/>
        <end position="2180"/>
    </location>
</feature>
<feature type="region of interest" description="Disordered" evidence="11">
    <location>
        <begin position="2432"/>
        <end position="2536"/>
    </location>
</feature>
<dbReference type="Gene3D" id="2.60.220.50">
    <property type="match status" value="1"/>
</dbReference>
<dbReference type="RefSeq" id="XP_047741264.1">
    <property type="nucleotide sequence ID" value="XM_047885308.1"/>
</dbReference>
<feature type="transmembrane region" description="Helical" evidence="12">
    <location>
        <begin position="1560"/>
        <end position="1582"/>
    </location>
</feature>
<accession>A0A979FY85</accession>
<dbReference type="PROSITE" id="PS50261">
    <property type="entry name" value="G_PROTEIN_RECEP_F2_4"/>
    <property type="match status" value="1"/>
</dbReference>
<dbReference type="GO" id="GO:0007166">
    <property type="term" value="P:cell surface receptor signaling pathway"/>
    <property type="evidence" value="ECO:0007669"/>
    <property type="project" value="InterPro"/>
</dbReference>
<dbReference type="SUPFAM" id="SSF52058">
    <property type="entry name" value="L domain-like"/>
    <property type="match status" value="1"/>
</dbReference>
<comment type="subcellular location">
    <subcellularLocation>
        <location evidence="1">Membrane</location>
        <topology evidence="1">Multi-pass membrane protein</topology>
    </subcellularLocation>
</comment>
<evidence type="ECO:0000256" key="5">
    <source>
        <dbReference type="ARBA" id="ARBA00022729"/>
    </source>
</evidence>
<dbReference type="SMART" id="SM00369">
    <property type="entry name" value="LRR_TYP"/>
    <property type="match status" value="3"/>
</dbReference>
<reference evidence="17" key="1">
    <citation type="submission" date="2025-08" db="UniProtKB">
        <authorList>
            <consortium name="RefSeq"/>
        </authorList>
    </citation>
    <scope>IDENTIFICATION</scope>
    <source>
        <tissue evidence="17">Whole organism</tissue>
    </source>
</reference>
<dbReference type="Pfam" id="PF13855">
    <property type="entry name" value="LRR_8"/>
    <property type="match status" value="1"/>
</dbReference>
<evidence type="ECO:0000256" key="1">
    <source>
        <dbReference type="ARBA" id="ARBA00004141"/>
    </source>
</evidence>
<evidence type="ECO:0000256" key="7">
    <source>
        <dbReference type="ARBA" id="ARBA00022989"/>
    </source>
</evidence>
<dbReference type="GO" id="GO:0004888">
    <property type="term" value="F:transmembrane signaling receptor activity"/>
    <property type="evidence" value="ECO:0007669"/>
    <property type="project" value="InterPro"/>
</dbReference>
<proteinExistence type="inferred from homology"/>
<keyword evidence="7 12" id="KW-1133">Transmembrane helix</keyword>
<evidence type="ECO:0000313" key="17">
    <source>
        <dbReference type="RefSeq" id="XP_047741264.1"/>
    </source>
</evidence>
<feature type="transmembrane region" description="Helical" evidence="12">
    <location>
        <begin position="1594"/>
        <end position="1616"/>
    </location>
</feature>
<keyword evidence="8 12" id="KW-0472">Membrane</keyword>
<evidence type="ECO:0000256" key="6">
    <source>
        <dbReference type="ARBA" id="ARBA00022737"/>
    </source>
</evidence>
<feature type="region of interest" description="Disordered" evidence="11">
    <location>
        <begin position="1328"/>
        <end position="1373"/>
    </location>
</feature>
<dbReference type="InterPro" id="IPR000203">
    <property type="entry name" value="GPS"/>
</dbReference>
<dbReference type="KEGG" id="hazt:108679233"/>
<evidence type="ECO:0000256" key="8">
    <source>
        <dbReference type="ARBA" id="ARBA00023136"/>
    </source>
</evidence>
<dbReference type="InterPro" id="IPR046338">
    <property type="entry name" value="GAIN_dom_sf"/>
</dbReference>
<evidence type="ECO:0000256" key="11">
    <source>
        <dbReference type="SAM" id="MobiDB-lite"/>
    </source>
</evidence>
<feature type="compositionally biased region" description="Basic and acidic residues" evidence="11">
    <location>
        <begin position="645"/>
        <end position="658"/>
    </location>
</feature>
<dbReference type="GeneID" id="108679233"/>
<evidence type="ECO:0000259" key="13">
    <source>
        <dbReference type="PROSITE" id="PS50221"/>
    </source>
</evidence>
<dbReference type="InterPro" id="IPR007110">
    <property type="entry name" value="Ig-like_dom"/>
</dbReference>
<feature type="domain" description="Ig-like" evidence="15">
    <location>
        <begin position="478"/>
        <end position="653"/>
    </location>
</feature>
<dbReference type="PROSITE" id="PS51450">
    <property type="entry name" value="LRR"/>
    <property type="match status" value="1"/>
</dbReference>
<feature type="compositionally biased region" description="Basic residues" evidence="11">
    <location>
        <begin position="2504"/>
        <end position="2513"/>
    </location>
</feature>
<feature type="region of interest" description="Disordered" evidence="11">
    <location>
        <begin position="2561"/>
        <end position="2596"/>
    </location>
</feature>
<gene>
    <name evidence="17" type="primary">LOC108679233</name>
</gene>
<dbReference type="CTD" id="2768909"/>
<dbReference type="OrthoDB" id="6382960at2759"/>